<reference evidence="1 2" key="1">
    <citation type="submission" date="2015-05" db="EMBL/GenBank/DDBJ databases">
        <title>Evolution of Trichinella species and genotypes.</title>
        <authorList>
            <person name="Korhonen P.K."/>
            <person name="Edoardo P."/>
            <person name="Giuseppe L.R."/>
            <person name="Gasser R.B."/>
        </authorList>
    </citation>
    <scope>NUCLEOTIDE SEQUENCE [LARGE SCALE GENOMIC DNA]</scope>
    <source>
        <strain evidence="1">ISS10</strain>
    </source>
</reference>
<protein>
    <submittedName>
        <fullName evidence="1">Uncharacterized protein</fullName>
    </submittedName>
</protein>
<dbReference type="AlphaFoldDB" id="A0A0V1KQL5"/>
<gene>
    <name evidence="1" type="ORF">T02_14809</name>
</gene>
<organism evidence="1 2">
    <name type="scientific">Trichinella nativa</name>
    <dbReference type="NCBI Taxonomy" id="6335"/>
    <lineage>
        <taxon>Eukaryota</taxon>
        <taxon>Metazoa</taxon>
        <taxon>Ecdysozoa</taxon>
        <taxon>Nematoda</taxon>
        <taxon>Enoplea</taxon>
        <taxon>Dorylaimia</taxon>
        <taxon>Trichinellida</taxon>
        <taxon>Trichinellidae</taxon>
        <taxon>Trichinella</taxon>
    </lineage>
</organism>
<comment type="caution">
    <text evidence="1">The sequence shown here is derived from an EMBL/GenBank/DDBJ whole genome shotgun (WGS) entry which is preliminary data.</text>
</comment>
<proteinExistence type="predicted"/>
<keyword evidence="2" id="KW-1185">Reference proteome</keyword>
<dbReference type="Proteomes" id="UP000054721">
    <property type="component" value="Unassembled WGS sequence"/>
</dbReference>
<dbReference type="OrthoDB" id="10314660at2759"/>
<sequence>MYFSTMMFKMRAEITMKICCNLQLHTKLQWFLFSILLHNHVQDFDRKGERRFFLKLNPESNDKQNLFDHNILIQMSAIGCFSYRFNGGSFAPSGRECQLRRGLAYQKCQQQGAPTDCDRFFEYKLHAFRVALRRGQNGLLSKFSLDLPKTLHLCSQSDERHRQTTPTHASLIDTASLLSVDDKHKELLRLLRTIHWCPADKD</sequence>
<dbReference type="EMBL" id="JYDW01000315">
    <property type="protein sequence ID" value="KRZ49393.1"/>
    <property type="molecule type" value="Genomic_DNA"/>
</dbReference>
<accession>A0A0V1KQL5</accession>
<name>A0A0V1KQL5_9BILA</name>
<evidence type="ECO:0000313" key="2">
    <source>
        <dbReference type="Proteomes" id="UP000054721"/>
    </source>
</evidence>
<evidence type="ECO:0000313" key="1">
    <source>
        <dbReference type="EMBL" id="KRZ49393.1"/>
    </source>
</evidence>